<evidence type="ECO:0000256" key="6">
    <source>
        <dbReference type="ARBA" id="ARBA00023054"/>
    </source>
</evidence>
<feature type="region of interest" description="Disordered" evidence="10">
    <location>
        <begin position="111"/>
        <end position="155"/>
    </location>
</feature>
<keyword evidence="7 9" id="KW-0804">Transcription</keyword>
<comment type="similarity">
    <text evidence="2 9">Belongs to the EAF6 family.</text>
</comment>
<gene>
    <name evidence="11" type="primary">meaf6</name>
    <name evidence="11" type="ORF">T05_13031</name>
</gene>
<dbReference type="InterPro" id="IPR015418">
    <property type="entry name" value="Eaf6"/>
</dbReference>
<dbReference type="Proteomes" id="UP000055048">
    <property type="component" value="Unassembled WGS sequence"/>
</dbReference>
<dbReference type="OrthoDB" id="440324at2759"/>
<evidence type="ECO:0000256" key="10">
    <source>
        <dbReference type="SAM" id="MobiDB-lite"/>
    </source>
</evidence>
<evidence type="ECO:0000256" key="9">
    <source>
        <dbReference type="RuleBase" id="RU368022"/>
    </source>
</evidence>
<reference evidence="11 12" key="1">
    <citation type="submission" date="2015-01" db="EMBL/GenBank/DDBJ databases">
        <title>Evolution of Trichinella species and genotypes.</title>
        <authorList>
            <person name="Korhonen P.K."/>
            <person name="Edoardo P."/>
            <person name="Giuseppe L.R."/>
            <person name="Gasser R.B."/>
        </authorList>
    </citation>
    <scope>NUCLEOTIDE SEQUENCE [LARGE SCALE GENOMIC DNA]</scope>
    <source>
        <strain evidence="11">ISS417</strain>
    </source>
</reference>
<organism evidence="11 12">
    <name type="scientific">Trichinella murrelli</name>
    <dbReference type="NCBI Taxonomy" id="144512"/>
    <lineage>
        <taxon>Eukaryota</taxon>
        <taxon>Metazoa</taxon>
        <taxon>Ecdysozoa</taxon>
        <taxon>Nematoda</taxon>
        <taxon>Enoplea</taxon>
        <taxon>Dorylaimia</taxon>
        <taxon>Trichinellida</taxon>
        <taxon>Trichinellidae</taxon>
        <taxon>Trichinella</taxon>
    </lineage>
</organism>
<comment type="subcellular location">
    <subcellularLocation>
        <location evidence="1">Nucleus</location>
    </subcellularLocation>
</comment>
<dbReference type="GO" id="GO:0006325">
    <property type="term" value="P:chromatin organization"/>
    <property type="evidence" value="ECO:0007669"/>
    <property type="project" value="UniProtKB-KW"/>
</dbReference>
<evidence type="ECO:0000256" key="1">
    <source>
        <dbReference type="ARBA" id="ARBA00004123"/>
    </source>
</evidence>
<comment type="caution">
    <text evidence="11">The sequence shown here is derived from an EMBL/GenBank/DDBJ whole genome shotgun (WGS) entry which is preliminary data.</text>
</comment>
<evidence type="ECO:0000256" key="5">
    <source>
        <dbReference type="ARBA" id="ARBA00023015"/>
    </source>
</evidence>
<dbReference type="STRING" id="144512.A0A0V0UDY9"/>
<evidence type="ECO:0000256" key="8">
    <source>
        <dbReference type="ARBA" id="ARBA00023242"/>
    </source>
</evidence>
<keyword evidence="12" id="KW-1185">Reference proteome</keyword>
<proteinExistence type="inferred from homology"/>
<dbReference type="Pfam" id="PF09340">
    <property type="entry name" value="NuA4"/>
    <property type="match status" value="1"/>
</dbReference>
<dbReference type="GO" id="GO:0005634">
    <property type="term" value="C:nucleus"/>
    <property type="evidence" value="ECO:0007669"/>
    <property type="project" value="UniProtKB-SubCell"/>
</dbReference>
<name>A0A0V0UDY9_9BILA</name>
<evidence type="ECO:0000256" key="3">
    <source>
        <dbReference type="ARBA" id="ARBA00019141"/>
    </source>
</evidence>
<keyword evidence="6" id="KW-0175">Coiled coil</keyword>
<keyword evidence="8" id="KW-0539">Nucleus</keyword>
<keyword evidence="4" id="KW-0156">Chromatin regulator</keyword>
<evidence type="ECO:0000313" key="11">
    <source>
        <dbReference type="EMBL" id="KRX49583.1"/>
    </source>
</evidence>
<accession>A0A0V0UDY9</accession>
<evidence type="ECO:0000256" key="2">
    <source>
        <dbReference type="ARBA" id="ARBA00010916"/>
    </source>
</evidence>
<evidence type="ECO:0000256" key="7">
    <source>
        <dbReference type="ARBA" id="ARBA00023163"/>
    </source>
</evidence>
<keyword evidence="5 9" id="KW-0805">Transcription regulation</keyword>
<evidence type="ECO:0000313" key="12">
    <source>
        <dbReference type="Proteomes" id="UP000055048"/>
    </source>
</evidence>
<protein>
    <recommendedName>
        <fullName evidence="3">Chromatin modification-related protein MEAF6</fullName>
    </recommendedName>
</protein>
<dbReference type="AlphaFoldDB" id="A0A0V0UDY9"/>
<dbReference type="PANTHER" id="PTHR13476">
    <property type="entry name" value="CHROMATIN MODIFICATION-RELATED PROTEIN MEAF6"/>
    <property type="match status" value="1"/>
</dbReference>
<dbReference type="EMBL" id="JYDJ01000015">
    <property type="protein sequence ID" value="KRX49583.1"/>
    <property type="molecule type" value="Genomic_DNA"/>
</dbReference>
<dbReference type="GO" id="GO:0000123">
    <property type="term" value="C:histone acetyltransferase complex"/>
    <property type="evidence" value="ECO:0007669"/>
    <property type="project" value="InterPro"/>
</dbReference>
<evidence type="ECO:0000256" key="4">
    <source>
        <dbReference type="ARBA" id="ARBA00022853"/>
    </source>
</evidence>
<sequence>MAQPDNDDNTEMLNGVKKVYHLQDVITGLRKKVYDLETTYIESTMDFGNAIQGWGKAPRPADISKAQKKRKRVREADRIFSSSLDSKGVYVKLENSFVSASIPTCSQNLTLPGSNGLPEIADNTSSARTTVRPPEKLNKQQQNSHPVKPASCKLM</sequence>